<dbReference type="EMBL" id="JANBOJ010000222">
    <property type="protein sequence ID" value="KAJ1720826.1"/>
    <property type="molecule type" value="Genomic_DNA"/>
</dbReference>
<evidence type="ECO:0000256" key="4">
    <source>
        <dbReference type="ARBA" id="ARBA00023024"/>
    </source>
</evidence>
<dbReference type="PROSITE" id="PS51910">
    <property type="entry name" value="GH18_2"/>
    <property type="match status" value="1"/>
</dbReference>
<evidence type="ECO:0000256" key="10">
    <source>
        <dbReference type="SAM" id="MobiDB-lite"/>
    </source>
</evidence>
<dbReference type="Gene3D" id="3.20.20.80">
    <property type="entry name" value="Glycosidases"/>
    <property type="match status" value="1"/>
</dbReference>
<evidence type="ECO:0000256" key="2">
    <source>
        <dbReference type="ARBA" id="ARBA00012729"/>
    </source>
</evidence>
<evidence type="ECO:0000313" key="13">
    <source>
        <dbReference type="EMBL" id="KAJ1720826.1"/>
    </source>
</evidence>
<comment type="catalytic activity">
    <reaction evidence="1">
        <text>Random endo-hydrolysis of N-acetyl-beta-D-glucosaminide (1-&gt;4)-beta-linkages in chitin and chitodextrins.</text>
        <dbReference type="EC" id="3.2.1.14"/>
    </reaction>
</comment>
<dbReference type="PROSITE" id="PS01095">
    <property type="entry name" value="GH18_1"/>
    <property type="match status" value="1"/>
</dbReference>
<keyword evidence="5" id="KW-0119">Carbohydrate metabolism</keyword>
<reference evidence="13" key="1">
    <citation type="submission" date="2022-07" db="EMBL/GenBank/DDBJ databases">
        <title>Phylogenomic reconstructions and comparative analyses of Kickxellomycotina fungi.</title>
        <authorList>
            <person name="Reynolds N.K."/>
            <person name="Stajich J.E."/>
            <person name="Barry K."/>
            <person name="Grigoriev I.V."/>
            <person name="Crous P."/>
            <person name="Smith M.E."/>
        </authorList>
    </citation>
    <scope>NUCLEOTIDE SEQUENCE</scope>
    <source>
        <strain evidence="13">NBRC 32514</strain>
    </source>
</reference>
<dbReference type="PANTHER" id="PTHR45708:SF49">
    <property type="entry name" value="ENDOCHITINASE"/>
    <property type="match status" value="1"/>
</dbReference>
<evidence type="ECO:0000256" key="11">
    <source>
        <dbReference type="SAM" id="SignalP"/>
    </source>
</evidence>
<evidence type="ECO:0000256" key="5">
    <source>
        <dbReference type="ARBA" id="ARBA00023277"/>
    </source>
</evidence>
<feature type="signal peptide" evidence="11">
    <location>
        <begin position="1"/>
        <end position="21"/>
    </location>
</feature>
<accession>A0A9W7XU24</accession>
<dbReference type="InterPro" id="IPR001579">
    <property type="entry name" value="Glyco_hydro_18_chit_AS"/>
</dbReference>
<evidence type="ECO:0000256" key="6">
    <source>
        <dbReference type="ARBA" id="ARBA00023295"/>
    </source>
</evidence>
<organism evidence="13 14">
    <name type="scientific">Coemansia erecta</name>
    <dbReference type="NCBI Taxonomy" id="147472"/>
    <lineage>
        <taxon>Eukaryota</taxon>
        <taxon>Fungi</taxon>
        <taxon>Fungi incertae sedis</taxon>
        <taxon>Zoopagomycota</taxon>
        <taxon>Kickxellomycotina</taxon>
        <taxon>Kickxellomycetes</taxon>
        <taxon>Kickxellales</taxon>
        <taxon>Kickxellaceae</taxon>
        <taxon>Coemansia</taxon>
    </lineage>
</organism>
<keyword evidence="11" id="KW-0732">Signal</keyword>
<dbReference type="OrthoDB" id="6020543at2759"/>
<dbReference type="GO" id="GO:0008843">
    <property type="term" value="F:endochitinase activity"/>
    <property type="evidence" value="ECO:0007669"/>
    <property type="project" value="UniProtKB-EC"/>
</dbReference>
<dbReference type="PANTHER" id="PTHR45708">
    <property type="entry name" value="ENDOCHITINASE"/>
    <property type="match status" value="1"/>
</dbReference>
<keyword evidence="6 8" id="KW-0326">Glycosidase</keyword>
<dbReference type="CDD" id="cd02877">
    <property type="entry name" value="GH18_hevamine_XipI_class_III"/>
    <property type="match status" value="1"/>
</dbReference>
<proteinExistence type="inferred from homology"/>
<evidence type="ECO:0000256" key="1">
    <source>
        <dbReference type="ARBA" id="ARBA00000822"/>
    </source>
</evidence>
<evidence type="ECO:0000256" key="3">
    <source>
        <dbReference type="ARBA" id="ARBA00022801"/>
    </source>
</evidence>
<comment type="caution">
    <text evidence="13">The sequence shown here is derived from an EMBL/GenBank/DDBJ whole genome shotgun (WGS) entry which is preliminary data.</text>
</comment>
<dbReference type="GO" id="GO:0006032">
    <property type="term" value="P:chitin catabolic process"/>
    <property type="evidence" value="ECO:0007669"/>
    <property type="project" value="UniProtKB-KW"/>
</dbReference>
<dbReference type="InterPro" id="IPR017853">
    <property type="entry name" value="GH"/>
</dbReference>
<dbReference type="Proteomes" id="UP001149813">
    <property type="component" value="Unassembled WGS sequence"/>
</dbReference>
<sequence length="392" mass="41672">MFTFQRGLLVTALLSAVATRAYDLRQDTGGLAIYWGQNSLSLQTDEKEEEQDLEDYCNMDTPPDIILLAFHHVFTENPQINLSKHCDKYFKSSQMLDCTSLAPQIQACQEKGIKILLSMGGASGAYSIKDSATADTYAQTVVDTYLGGNSSDVERPFGDAVLDGVDLDIEGGGDTGYAEFSNKLREISPDSLITAAPQCVFPDAMLGDALDNGWVDAVFIQFYNNHCNAGTEDFNFATWADWAKTTSKNPDVKLYIGSPACEACASTGYLGADKLAEVYNDAKSNSSDVLGGIMLWDAGAAYYSESGGTPIAQQLKQDVLETTSSGGSSAEPAESASASASASAQSSELVSSALNKRAPESPKTIVGRAAMPNPGGHGAKHPNYQTGDPYEG</sequence>
<evidence type="ECO:0000256" key="8">
    <source>
        <dbReference type="RuleBase" id="RU000489"/>
    </source>
</evidence>
<keyword evidence="14" id="KW-1185">Reference proteome</keyword>
<evidence type="ECO:0000256" key="7">
    <source>
        <dbReference type="ARBA" id="ARBA00023326"/>
    </source>
</evidence>
<keyword evidence="7" id="KW-0624">Polysaccharide degradation</keyword>
<evidence type="ECO:0000313" key="14">
    <source>
        <dbReference type="Proteomes" id="UP001149813"/>
    </source>
</evidence>
<dbReference type="GO" id="GO:0005576">
    <property type="term" value="C:extracellular region"/>
    <property type="evidence" value="ECO:0007669"/>
    <property type="project" value="TreeGrafter"/>
</dbReference>
<dbReference type="GO" id="GO:0000272">
    <property type="term" value="P:polysaccharide catabolic process"/>
    <property type="evidence" value="ECO:0007669"/>
    <property type="project" value="UniProtKB-KW"/>
</dbReference>
<dbReference type="SUPFAM" id="SSF51445">
    <property type="entry name" value="(Trans)glycosidases"/>
    <property type="match status" value="1"/>
</dbReference>
<feature type="compositionally biased region" description="Low complexity" evidence="10">
    <location>
        <begin position="324"/>
        <end position="353"/>
    </location>
</feature>
<dbReference type="InterPro" id="IPR050542">
    <property type="entry name" value="Glycosyl_Hydrlase18_Chitinase"/>
</dbReference>
<gene>
    <name evidence="13" type="primary">CHT2_5</name>
    <name evidence="13" type="ORF">LPJ53_004590</name>
</gene>
<dbReference type="InterPro" id="IPR045321">
    <property type="entry name" value="Cts1-like"/>
</dbReference>
<comment type="similarity">
    <text evidence="9">Belongs to the glycosyl hydrolase 18 family.</text>
</comment>
<dbReference type="AlphaFoldDB" id="A0A9W7XU24"/>
<dbReference type="InterPro" id="IPR001223">
    <property type="entry name" value="Glyco_hydro18_cat"/>
</dbReference>
<keyword evidence="4" id="KW-0146">Chitin degradation</keyword>
<keyword evidence="3 8" id="KW-0378">Hydrolase</keyword>
<name>A0A9W7XU24_9FUNG</name>
<feature type="domain" description="GH18" evidence="12">
    <location>
        <begin position="29"/>
        <end position="322"/>
    </location>
</feature>
<feature type="chain" id="PRO_5040780839" description="chitinase" evidence="11">
    <location>
        <begin position="22"/>
        <end position="392"/>
    </location>
</feature>
<evidence type="ECO:0000259" key="12">
    <source>
        <dbReference type="PROSITE" id="PS51910"/>
    </source>
</evidence>
<dbReference type="Pfam" id="PF00704">
    <property type="entry name" value="Glyco_hydro_18"/>
    <property type="match status" value="1"/>
</dbReference>
<dbReference type="EC" id="3.2.1.14" evidence="2"/>
<feature type="region of interest" description="Disordered" evidence="10">
    <location>
        <begin position="322"/>
        <end position="392"/>
    </location>
</feature>
<protein>
    <recommendedName>
        <fullName evidence="2">chitinase</fullName>
        <ecNumber evidence="2">3.2.1.14</ecNumber>
    </recommendedName>
</protein>
<evidence type="ECO:0000256" key="9">
    <source>
        <dbReference type="RuleBase" id="RU004453"/>
    </source>
</evidence>